<dbReference type="SUPFAM" id="SSF47413">
    <property type="entry name" value="lambda repressor-like DNA-binding domains"/>
    <property type="match status" value="1"/>
</dbReference>
<dbReference type="AlphaFoldDB" id="A0A235F449"/>
<dbReference type="RefSeq" id="WP_094254213.1">
    <property type="nucleotide sequence ID" value="NZ_JBHLXL010000001.1"/>
</dbReference>
<feature type="domain" description="HTH cro/C1-type" evidence="2">
    <location>
        <begin position="13"/>
        <end position="67"/>
    </location>
</feature>
<dbReference type="EMBL" id="NOII01000075">
    <property type="protein sequence ID" value="OYD56004.1"/>
    <property type="molecule type" value="Genomic_DNA"/>
</dbReference>
<proteinExistence type="predicted"/>
<dbReference type="PANTHER" id="PTHR46558">
    <property type="entry name" value="TRACRIPTIONAL REGULATORY PROTEIN-RELATED-RELATED"/>
    <property type="match status" value="1"/>
</dbReference>
<name>A0A235F449_9BACL</name>
<keyword evidence="1" id="KW-0238">DNA-binding</keyword>
<dbReference type="Gene3D" id="1.10.260.40">
    <property type="entry name" value="lambda repressor-like DNA-binding domains"/>
    <property type="match status" value="1"/>
</dbReference>
<sequence length="131" mass="15295">MNDERKKVIGLRIKKCRQDNKLSQEELAQKLDMKRSNVANYEAGRVVPPGSALLEMSEIFNVTTDYLLGSTSDPYTKFSLEDNDLKQIQRQRNKLIGKDRERFENMIKMLKLSFLDTENEEGDEFDEEDDL</sequence>
<dbReference type="SMART" id="SM00530">
    <property type="entry name" value="HTH_XRE"/>
    <property type="match status" value="1"/>
</dbReference>
<gene>
    <name evidence="3" type="ORF">CGZ90_19800</name>
</gene>
<dbReference type="InterPro" id="IPR001387">
    <property type="entry name" value="Cro/C1-type_HTH"/>
</dbReference>
<keyword evidence="4" id="KW-1185">Reference proteome</keyword>
<comment type="caution">
    <text evidence="3">The sequence shown here is derived from an EMBL/GenBank/DDBJ whole genome shotgun (WGS) entry which is preliminary data.</text>
</comment>
<dbReference type="PANTHER" id="PTHR46558:SF11">
    <property type="entry name" value="HTH-TYPE TRANSCRIPTIONAL REGULATOR XRE"/>
    <property type="match status" value="1"/>
</dbReference>
<organism evidence="3 4">
    <name type="scientific">Fictibacillus aquaticus</name>
    <dbReference type="NCBI Taxonomy" id="2021314"/>
    <lineage>
        <taxon>Bacteria</taxon>
        <taxon>Bacillati</taxon>
        <taxon>Bacillota</taxon>
        <taxon>Bacilli</taxon>
        <taxon>Bacillales</taxon>
        <taxon>Fictibacillaceae</taxon>
        <taxon>Fictibacillus</taxon>
    </lineage>
</organism>
<evidence type="ECO:0000313" key="4">
    <source>
        <dbReference type="Proteomes" id="UP000215059"/>
    </source>
</evidence>
<dbReference type="Proteomes" id="UP000215059">
    <property type="component" value="Unassembled WGS sequence"/>
</dbReference>
<protein>
    <submittedName>
        <fullName evidence="3">Transcriptional regulator</fullName>
    </submittedName>
</protein>
<dbReference type="GO" id="GO:0003677">
    <property type="term" value="F:DNA binding"/>
    <property type="evidence" value="ECO:0007669"/>
    <property type="project" value="UniProtKB-KW"/>
</dbReference>
<evidence type="ECO:0000256" key="1">
    <source>
        <dbReference type="ARBA" id="ARBA00023125"/>
    </source>
</evidence>
<dbReference type="InterPro" id="IPR010982">
    <property type="entry name" value="Lambda_DNA-bd_dom_sf"/>
</dbReference>
<evidence type="ECO:0000313" key="3">
    <source>
        <dbReference type="EMBL" id="OYD56004.1"/>
    </source>
</evidence>
<dbReference type="PROSITE" id="PS50943">
    <property type="entry name" value="HTH_CROC1"/>
    <property type="match status" value="1"/>
</dbReference>
<dbReference type="Pfam" id="PF01381">
    <property type="entry name" value="HTH_3"/>
    <property type="match status" value="1"/>
</dbReference>
<accession>A0A235F449</accession>
<reference evidence="3 4" key="1">
    <citation type="submission" date="2017-07" db="EMBL/GenBank/DDBJ databases">
        <title>Fictibacillus sp. nov. GDSW-R2A3 Genome sequencing and assembly.</title>
        <authorList>
            <person name="Mayilraj S."/>
        </authorList>
    </citation>
    <scope>NUCLEOTIDE SEQUENCE [LARGE SCALE GENOMIC DNA]</scope>
    <source>
        <strain evidence="3 4">GDSW-R2A3</strain>
    </source>
</reference>
<evidence type="ECO:0000259" key="2">
    <source>
        <dbReference type="PROSITE" id="PS50943"/>
    </source>
</evidence>
<dbReference type="OrthoDB" id="72638at2"/>
<dbReference type="CDD" id="cd00093">
    <property type="entry name" value="HTH_XRE"/>
    <property type="match status" value="1"/>
</dbReference>